<organism evidence="2 3">
    <name type="scientific">Paenibacillus glucanolyticus</name>
    <dbReference type="NCBI Taxonomy" id="59843"/>
    <lineage>
        <taxon>Bacteria</taxon>
        <taxon>Bacillati</taxon>
        <taxon>Bacillota</taxon>
        <taxon>Bacilli</taxon>
        <taxon>Bacillales</taxon>
        <taxon>Paenibacillaceae</taxon>
        <taxon>Paenibacillus</taxon>
    </lineage>
</organism>
<dbReference type="InterPro" id="IPR011990">
    <property type="entry name" value="TPR-like_helical_dom_sf"/>
</dbReference>
<comment type="caution">
    <text evidence="2">The sequence shown here is derived from an EMBL/GenBank/DDBJ whole genome shotgun (WGS) entry which is preliminary data.</text>
</comment>
<feature type="repeat" description="TPR" evidence="1">
    <location>
        <begin position="16"/>
        <end position="49"/>
    </location>
</feature>
<dbReference type="EMBL" id="LWMH01000001">
    <property type="protein sequence ID" value="KZS48016.1"/>
    <property type="molecule type" value="Genomic_DNA"/>
</dbReference>
<evidence type="ECO:0000313" key="3">
    <source>
        <dbReference type="Proteomes" id="UP000076796"/>
    </source>
</evidence>
<dbReference type="PROSITE" id="PS50005">
    <property type="entry name" value="TPR"/>
    <property type="match status" value="1"/>
</dbReference>
<proteinExistence type="predicted"/>
<sequence length="404" mass="46128">MRQLPIIESEPITNPPSTDYERGKWYKRRGYLDKALESFKEAAKSDPTDNTRSGWKEIDLSWLEYGLLSMRMRAFHKSEEAFKTVLHHAGTYAQEALNHWAALLLLQGTTDEVIYEQLLAETNRFPASHAMVGRSLYYIGAYPFASLCFANQENLNPDTCIPYVSCLIMTDQLPEAIELIDSYLHGSKNSQGEQACPRAAERNHLARIRQLCEWKWEGRAPDRFIIMSELLELARTAISLGMVSVAEELLSDCSDHTDYALICFLYYEGYRGLAVSKINQLEALPLQEHGSYSMNVCFIAAESLYDQGKYDEAASLLEQLRRSYPEHTETRFGEAACYLQSALISLSSRLEEQYPSEPARKEIEQYMDSIHAALHVVESTNWHTTWSPAQRRIEGNSLTMSFLN</sequence>
<accession>A0A163LD87</accession>
<dbReference type="STRING" id="59843.A3958_19265"/>
<evidence type="ECO:0000256" key="1">
    <source>
        <dbReference type="PROSITE-ProRule" id="PRU00339"/>
    </source>
</evidence>
<dbReference type="InterPro" id="IPR019734">
    <property type="entry name" value="TPR_rpt"/>
</dbReference>
<dbReference type="SUPFAM" id="SSF48452">
    <property type="entry name" value="TPR-like"/>
    <property type="match status" value="2"/>
</dbReference>
<dbReference type="AlphaFoldDB" id="A0A163LD87"/>
<dbReference type="Proteomes" id="UP000076796">
    <property type="component" value="Unassembled WGS sequence"/>
</dbReference>
<protein>
    <recommendedName>
        <fullName evidence="4">Tetratricopeptide repeat protein</fullName>
    </recommendedName>
</protein>
<gene>
    <name evidence="2" type="ORF">AWU65_19855</name>
</gene>
<dbReference type="GeneID" id="97556488"/>
<dbReference type="OrthoDB" id="2652551at2"/>
<evidence type="ECO:0008006" key="4">
    <source>
        <dbReference type="Google" id="ProtNLM"/>
    </source>
</evidence>
<dbReference type="Pfam" id="PF13432">
    <property type="entry name" value="TPR_16"/>
    <property type="match status" value="1"/>
</dbReference>
<reference evidence="2" key="1">
    <citation type="journal article" date="2016" name="Genome Announc.">
        <title>Draft genomes of two strains of Paenibacillus glucanolyticus with capability to degrade lignocellulose.</title>
        <authorList>
            <person name="Mathews S.L."/>
            <person name="Pawlak J."/>
            <person name="Grunden A.M."/>
        </authorList>
    </citation>
    <scope>NUCLEOTIDE SEQUENCE [LARGE SCALE GENOMIC DNA]</scope>
    <source>
        <strain evidence="2">SLM1</strain>
    </source>
</reference>
<dbReference type="Gene3D" id="1.25.40.10">
    <property type="entry name" value="Tetratricopeptide repeat domain"/>
    <property type="match status" value="2"/>
</dbReference>
<keyword evidence="3" id="KW-1185">Reference proteome</keyword>
<dbReference type="RefSeq" id="WP_063479114.1">
    <property type="nucleotide sequence ID" value="NZ_CP147845.1"/>
</dbReference>
<keyword evidence="1" id="KW-0802">TPR repeat</keyword>
<evidence type="ECO:0000313" key="2">
    <source>
        <dbReference type="EMBL" id="KZS48016.1"/>
    </source>
</evidence>
<name>A0A163LD87_9BACL</name>